<dbReference type="PROSITE" id="PS51718">
    <property type="entry name" value="G_DYNAMIN_2"/>
    <property type="match status" value="1"/>
</dbReference>
<evidence type="ECO:0000259" key="4">
    <source>
        <dbReference type="PROSITE" id="PS51388"/>
    </source>
</evidence>
<dbReference type="OrthoDB" id="5061070at2759"/>
<dbReference type="CDD" id="cd08771">
    <property type="entry name" value="DLP_1"/>
    <property type="match status" value="1"/>
</dbReference>
<evidence type="ECO:0000256" key="2">
    <source>
        <dbReference type="ARBA" id="ARBA00023134"/>
    </source>
</evidence>
<keyword evidence="7" id="KW-1185">Reference proteome</keyword>
<organism evidence="6 7">
    <name type="scientific">Diploscapter pachys</name>
    <dbReference type="NCBI Taxonomy" id="2018661"/>
    <lineage>
        <taxon>Eukaryota</taxon>
        <taxon>Metazoa</taxon>
        <taxon>Ecdysozoa</taxon>
        <taxon>Nematoda</taxon>
        <taxon>Chromadorea</taxon>
        <taxon>Rhabditida</taxon>
        <taxon>Rhabditina</taxon>
        <taxon>Rhabditomorpha</taxon>
        <taxon>Rhabditoidea</taxon>
        <taxon>Rhabditidae</taxon>
        <taxon>Diploscapter</taxon>
    </lineage>
</organism>
<dbReference type="Pfam" id="PF00350">
    <property type="entry name" value="Dynamin_N"/>
    <property type="match status" value="1"/>
</dbReference>
<dbReference type="GO" id="GO:0003924">
    <property type="term" value="F:GTPase activity"/>
    <property type="evidence" value="ECO:0007669"/>
    <property type="project" value="InterPro"/>
</dbReference>
<comment type="caution">
    <text evidence="6">The sequence shown here is derived from an EMBL/GenBank/DDBJ whole genome shotgun (WGS) entry which is preliminary data.</text>
</comment>
<feature type="region of interest" description="Disordered" evidence="3">
    <location>
        <begin position="464"/>
        <end position="538"/>
    </location>
</feature>
<dbReference type="PANTHER" id="PTHR11566">
    <property type="entry name" value="DYNAMIN"/>
    <property type="match status" value="1"/>
</dbReference>
<dbReference type="Pfam" id="PF01031">
    <property type="entry name" value="Dynamin_M"/>
    <property type="match status" value="1"/>
</dbReference>
<dbReference type="InterPro" id="IPR022812">
    <property type="entry name" value="Dynamin"/>
</dbReference>
<dbReference type="SUPFAM" id="SSF52540">
    <property type="entry name" value="P-loop containing nucleoside triphosphate hydrolases"/>
    <property type="match status" value="1"/>
</dbReference>
<accession>A0A2A2JN54</accession>
<protein>
    <recommendedName>
        <fullName evidence="8">GED domain-containing protein</fullName>
    </recommendedName>
</protein>
<evidence type="ECO:0000256" key="3">
    <source>
        <dbReference type="SAM" id="MobiDB-lite"/>
    </source>
</evidence>
<keyword evidence="2" id="KW-0342">GTP-binding</keyword>
<dbReference type="InterPro" id="IPR003130">
    <property type="entry name" value="GED"/>
</dbReference>
<dbReference type="PANTHER" id="PTHR11566:SF169">
    <property type="entry name" value="DYNAMIN-LIKE PROTEIN C"/>
    <property type="match status" value="1"/>
</dbReference>
<dbReference type="InterPro" id="IPR027417">
    <property type="entry name" value="P-loop_NTPase"/>
</dbReference>
<dbReference type="GO" id="GO:0005525">
    <property type="term" value="F:GTP binding"/>
    <property type="evidence" value="ECO:0007669"/>
    <property type="project" value="InterPro"/>
</dbReference>
<feature type="compositionally biased region" description="Polar residues" evidence="3">
    <location>
        <begin position="516"/>
        <end position="532"/>
    </location>
</feature>
<feature type="compositionally biased region" description="Polar residues" evidence="3">
    <location>
        <begin position="468"/>
        <end position="504"/>
    </location>
</feature>
<dbReference type="PROSITE" id="PS51388">
    <property type="entry name" value="GED"/>
    <property type="match status" value="1"/>
</dbReference>
<evidence type="ECO:0000259" key="5">
    <source>
        <dbReference type="PROSITE" id="PS51718"/>
    </source>
</evidence>
<dbReference type="GO" id="GO:0008017">
    <property type="term" value="F:microtubule binding"/>
    <property type="evidence" value="ECO:0007669"/>
    <property type="project" value="TreeGrafter"/>
</dbReference>
<dbReference type="SMART" id="SM00053">
    <property type="entry name" value="DYNc"/>
    <property type="match status" value="1"/>
</dbReference>
<feature type="domain" description="GED" evidence="4">
    <location>
        <begin position="560"/>
        <end position="653"/>
    </location>
</feature>
<name>A0A2A2JN54_9BILA</name>
<reference evidence="6 7" key="1">
    <citation type="journal article" date="2017" name="Curr. Biol.">
        <title>Genome architecture and evolution of a unichromosomal asexual nematode.</title>
        <authorList>
            <person name="Fradin H."/>
            <person name="Zegar C."/>
            <person name="Gutwein M."/>
            <person name="Lucas J."/>
            <person name="Kovtun M."/>
            <person name="Corcoran D."/>
            <person name="Baugh L.R."/>
            <person name="Kiontke K."/>
            <person name="Gunsalus K."/>
            <person name="Fitch D.H."/>
            <person name="Piano F."/>
        </authorList>
    </citation>
    <scope>NUCLEOTIDE SEQUENCE [LARGE SCALE GENOMIC DNA]</scope>
    <source>
        <strain evidence="6">PF1309</strain>
    </source>
</reference>
<evidence type="ECO:0000313" key="7">
    <source>
        <dbReference type="Proteomes" id="UP000218231"/>
    </source>
</evidence>
<dbReference type="Gene3D" id="1.20.120.1240">
    <property type="entry name" value="Dynamin, middle domain"/>
    <property type="match status" value="1"/>
</dbReference>
<sequence length="654" mass="74033">MILGAKNPVNFLNNKIANGNCHITEVKHSDWAEIEQDSKIYTDFNEVSNRLREIMNKQAGTGVSNKPIVVHVYSESALNLSLVDLPGLVINQISGQAEDIPEQIERMVISYISDPNTIILCVLPANVPPSNWKARNVVDKVDPSGERTLAALTQIDAMVDGTNANDALSGKDLKFKLGIIGVCNRSQRQLDNGISIDETAQLEKDYFSQNYPDFSNTCGIKYLIKRMNELLVKKIKADLPILMAAFQNDLKKIERQLIDLGVREDITPENRSEKMFEIINDFSKEYEKLIQGGRAVLYNDEEAPCKKISDIFYVDFERELQIDHTKYLTPDRVKRWIDNAIGLTPKILCSSAPFIEVCKTETQRYCDPSVECVVRVHTELLNGIDTCTRNVRNVRSAFQIYPQIEKRFRQIITELLSDYFEGSKDLIEVYIESLTSHISGAHPMFANAIDVESKKIRDGRTVKLGNPETYSDKPSANQLQPAKQTGTFRITPKINQKTSSNQEPESGMPEEVLPPDQSNRMSGINGNESNGILSDPMNNLYHDAEQQRNEQPELMFDETTSLIMSLVPKYMSIVRRNVLDTVPVLIVSSMNRKLEKKLAPTLNQRLGSLSVAELEELFREEEKIATMRQQLESQRKVGSSLLDIMHFQLRTVIT</sequence>
<evidence type="ECO:0000313" key="6">
    <source>
        <dbReference type="EMBL" id="PAV62939.1"/>
    </source>
</evidence>
<dbReference type="STRING" id="2018661.A0A2A2JN54"/>
<dbReference type="GO" id="GO:0005874">
    <property type="term" value="C:microtubule"/>
    <property type="evidence" value="ECO:0007669"/>
    <property type="project" value="TreeGrafter"/>
</dbReference>
<dbReference type="InterPro" id="IPR020850">
    <property type="entry name" value="GED_dom"/>
</dbReference>
<dbReference type="AlphaFoldDB" id="A0A2A2JN54"/>
<dbReference type="Proteomes" id="UP000218231">
    <property type="component" value="Unassembled WGS sequence"/>
</dbReference>
<dbReference type="InterPro" id="IPR001401">
    <property type="entry name" value="Dynamin_GTPase"/>
</dbReference>
<dbReference type="EMBL" id="LIAE01010337">
    <property type="protein sequence ID" value="PAV62939.1"/>
    <property type="molecule type" value="Genomic_DNA"/>
</dbReference>
<dbReference type="InterPro" id="IPR030381">
    <property type="entry name" value="G_DYNAMIN_dom"/>
</dbReference>
<evidence type="ECO:0008006" key="8">
    <source>
        <dbReference type="Google" id="ProtNLM"/>
    </source>
</evidence>
<dbReference type="Gene3D" id="3.40.50.300">
    <property type="entry name" value="P-loop containing nucleotide triphosphate hydrolases"/>
    <property type="match status" value="1"/>
</dbReference>
<dbReference type="InterPro" id="IPR045063">
    <property type="entry name" value="Dynamin_N"/>
</dbReference>
<dbReference type="PRINTS" id="PR00195">
    <property type="entry name" value="DYNAMIN"/>
</dbReference>
<dbReference type="GO" id="GO:0016020">
    <property type="term" value="C:membrane"/>
    <property type="evidence" value="ECO:0007669"/>
    <property type="project" value="TreeGrafter"/>
</dbReference>
<dbReference type="InterPro" id="IPR000375">
    <property type="entry name" value="Dynamin_stalk"/>
</dbReference>
<keyword evidence="1" id="KW-0547">Nucleotide-binding</keyword>
<feature type="domain" description="Dynamin-type G" evidence="5">
    <location>
        <begin position="1"/>
        <end position="240"/>
    </location>
</feature>
<evidence type="ECO:0000256" key="1">
    <source>
        <dbReference type="ARBA" id="ARBA00022741"/>
    </source>
</evidence>
<gene>
    <name evidence="6" type="ORF">WR25_03851</name>
</gene>
<dbReference type="Pfam" id="PF02212">
    <property type="entry name" value="GED"/>
    <property type="match status" value="1"/>
</dbReference>
<proteinExistence type="predicted"/>
<dbReference type="GO" id="GO:0005737">
    <property type="term" value="C:cytoplasm"/>
    <property type="evidence" value="ECO:0007669"/>
    <property type="project" value="TreeGrafter"/>
</dbReference>